<sequence length="84" mass="9263">MGFKHQKQNPPSALQQDSPIPCKETLWKPTPGTSGTQWSEDLFHEPSEYNAPPIPGPSQSSKSQIPSHEDASTRQPEPEVAPMQ</sequence>
<organism evidence="2 3">
    <name type="scientific">Austropuccinia psidii MF-1</name>
    <dbReference type="NCBI Taxonomy" id="1389203"/>
    <lineage>
        <taxon>Eukaryota</taxon>
        <taxon>Fungi</taxon>
        <taxon>Dikarya</taxon>
        <taxon>Basidiomycota</taxon>
        <taxon>Pucciniomycotina</taxon>
        <taxon>Pucciniomycetes</taxon>
        <taxon>Pucciniales</taxon>
        <taxon>Sphaerophragmiaceae</taxon>
        <taxon>Austropuccinia</taxon>
    </lineage>
</organism>
<keyword evidence="3" id="KW-1185">Reference proteome</keyword>
<reference evidence="2" key="1">
    <citation type="submission" date="2021-03" db="EMBL/GenBank/DDBJ databases">
        <title>Draft genome sequence of rust myrtle Austropuccinia psidii MF-1, a brazilian biotype.</title>
        <authorList>
            <person name="Quecine M.C."/>
            <person name="Pachon D.M.R."/>
            <person name="Bonatelli M.L."/>
            <person name="Correr F.H."/>
            <person name="Franceschini L.M."/>
            <person name="Leite T.F."/>
            <person name="Margarido G.R.A."/>
            <person name="Almeida C.A."/>
            <person name="Ferrarezi J.A."/>
            <person name="Labate C.A."/>
        </authorList>
    </citation>
    <scope>NUCLEOTIDE SEQUENCE</scope>
    <source>
        <strain evidence="2">MF-1</strain>
    </source>
</reference>
<accession>A0A9Q3BLK5</accession>
<comment type="caution">
    <text evidence="2">The sequence shown here is derived from an EMBL/GenBank/DDBJ whole genome shotgun (WGS) entry which is preliminary data.</text>
</comment>
<gene>
    <name evidence="2" type="ORF">O181_007836</name>
</gene>
<feature type="compositionally biased region" description="Polar residues" evidence="1">
    <location>
        <begin position="57"/>
        <end position="66"/>
    </location>
</feature>
<dbReference type="Proteomes" id="UP000765509">
    <property type="component" value="Unassembled WGS sequence"/>
</dbReference>
<feature type="region of interest" description="Disordered" evidence="1">
    <location>
        <begin position="1"/>
        <end position="84"/>
    </location>
</feature>
<protein>
    <submittedName>
        <fullName evidence="2">Uncharacterized protein</fullName>
    </submittedName>
</protein>
<evidence type="ECO:0000313" key="2">
    <source>
        <dbReference type="EMBL" id="MBW0468121.1"/>
    </source>
</evidence>
<evidence type="ECO:0000256" key="1">
    <source>
        <dbReference type="SAM" id="MobiDB-lite"/>
    </source>
</evidence>
<evidence type="ECO:0000313" key="3">
    <source>
        <dbReference type="Proteomes" id="UP000765509"/>
    </source>
</evidence>
<feature type="compositionally biased region" description="Polar residues" evidence="1">
    <location>
        <begin position="8"/>
        <end position="18"/>
    </location>
</feature>
<name>A0A9Q3BLK5_9BASI</name>
<proteinExistence type="predicted"/>
<dbReference type="AlphaFoldDB" id="A0A9Q3BLK5"/>
<dbReference type="EMBL" id="AVOT02001775">
    <property type="protein sequence ID" value="MBW0468121.1"/>
    <property type="molecule type" value="Genomic_DNA"/>
</dbReference>